<dbReference type="EMBL" id="GL883901">
    <property type="protein sequence ID" value="EGI16503.1"/>
    <property type="molecule type" value="Genomic_DNA"/>
</dbReference>
<dbReference type="Proteomes" id="UP000004710">
    <property type="component" value="Unassembled WGS sequence"/>
</dbReference>
<evidence type="ECO:0000259" key="8">
    <source>
        <dbReference type="Pfam" id="PF05840"/>
    </source>
</evidence>
<keyword evidence="5" id="KW-0255">Endonuclease</keyword>
<evidence type="ECO:0000256" key="3">
    <source>
        <dbReference type="ARBA" id="ARBA00022705"/>
    </source>
</evidence>
<evidence type="ECO:0000256" key="4">
    <source>
        <dbReference type="ARBA" id="ARBA00022722"/>
    </source>
</evidence>
<gene>
    <name evidence="9" type="ORF">ECIG_00006</name>
</gene>
<sequence length="658" mass="73954">MRVTEQELVDAFNAVTITENIASRPGQTRLECDRNIRSIQVLRRNFDLLSRQYCEENGCKRWYAFAPRDSATDRVIFALNAPDLSLNDRARAAALVSPFGTFSVTAAYAFCRLVRQTGAANALSVLQAAHDYAFVNADGDSYSFSLFCSDDELSSVAATVACECANSPSLHSDDPDEYLVNVLHYFYSVSGFDFLPVIGQYIDRYTADGLIKRLIAPAFVTRFLRTVRDQRLNECCRLLGVLNTSTPYISDWHISLFDGRKRRVLKFLKNTGVFDSFGELLCSLEDAFNASVSNPVNRVAELCVRGRAVCELSEDYGLTGYFIVLTTPSRFHPTTSYRVGDRWHSRQNPRWIEAGCPTVKDSHTWLNTVWQRVRRRLDKEGIQIPGLRTVEPHADGTAHWNFLVYCNPGEVHTVLNIFREEALSDSPDEPGAHKHRISVRKIDPLLGGFRYIVKYITKLAGYASADGITGLSDRASNRSFSDAVSRVSCWQKTTRLRLFQFFGVPSVTAYRQMRRYRAPFSVSDVQLRQFSPEQVAELEAIREACDVGDFKNYILLNGGFFCSDRLLKPFYAPVSENGAPRLNCYGEIAAPVVHGFLFEAVPVITRVTGCVVRRFTRMEYQHYVDSGGGATRQTRASGAGLSGRSDAPWTCDNNYPDD</sequence>
<proteinExistence type="inferred from homology"/>
<comment type="similarity">
    <text evidence="2">Belongs to the phage GPA family.</text>
</comment>
<evidence type="ECO:0000256" key="7">
    <source>
        <dbReference type="SAM" id="MobiDB-lite"/>
    </source>
</evidence>
<evidence type="ECO:0000313" key="10">
    <source>
        <dbReference type="Proteomes" id="UP000004710"/>
    </source>
</evidence>
<keyword evidence="4" id="KW-0540">Nuclease</keyword>
<name>F4SUQ7_ECOLX</name>
<evidence type="ECO:0000256" key="2">
    <source>
        <dbReference type="ARBA" id="ARBA00009260"/>
    </source>
</evidence>
<evidence type="ECO:0000256" key="5">
    <source>
        <dbReference type="ARBA" id="ARBA00022759"/>
    </source>
</evidence>
<dbReference type="GO" id="GO:0004519">
    <property type="term" value="F:endonuclease activity"/>
    <property type="evidence" value="ECO:0007669"/>
    <property type="project" value="UniProtKB-KW"/>
</dbReference>
<feature type="region of interest" description="Disordered" evidence="7">
    <location>
        <begin position="626"/>
        <end position="645"/>
    </location>
</feature>
<dbReference type="Pfam" id="PF05840">
    <property type="entry name" value="Phage_GPA"/>
    <property type="match status" value="1"/>
</dbReference>
<evidence type="ECO:0000313" key="9">
    <source>
        <dbReference type="EMBL" id="EGI16503.1"/>
    </source>
</evidence>
<evidence type="ECO:0000256" key="6">
    <source>
        <dbReference type="ARBA" id="ARBA00022801"/>
    </source>
</evidence>
<evidence type="ECO:0000256" key="1">
    <source>
        <dbReference type="ARBA" id="ARBA00003293"/>
    </source>
</evidence>
<keyword evidence="3" id="KW-0235">DNA replication</keyword>
<accession>F4SUQ7</accession>
<dbReference type="GO" id="GO:0016787">
    <property type="term" value="F:hydrolase activity"/>
    <property type="evidence" value="ECO:0007669"/>
    <property type="project" value="UniProtKB-KW"/>
</dbReference>
<dbReference type="RefSeq" id="WP_001311470.1">
    <property type="nucleotide sequence ID" value="NZ_GL883901.1"/>
</dbReference>
<dbReference type="HOGENOM" id="CLU_398981_0_0_6"/>
<protein>
    <submittedName>
        <fullName evidence="9">Prophage putative replication protein</fullName>
    </submittedName>
</protein>
<dbReference type="GO" id="GO:0006260">
    <property type="term" value="P:DNA replication"/>
    <property type="evidence" value="ECO:0007669"/>
    <property type="project" value="UniProtKB-KW"/>
</dbReference>
<organism evidence="9 10">
    <name type="scientific">Escherichia coli M605</name>
    <dbReference type="NCBI Taxonomy" id="656417"/>
    <lineage>
        <taxon>Bacteria</taxon>
        <taxon>Pseudomonadati</taxon>
        <taxon>Pseudomonadota</taxon>
        <taxon>Gammaproteobacteria</taxon>
        <taxon>Enterobacterales</taxon>
        <taxon>Enterobacteriaceae</taxon>
        <taxon>Escherichia</taxon>
    </lineage>
</organism>
<dbReference type="AlphaFoldDB" id="F4SUQ7"/>
<dbReference type="InterPro" id="IPR008766">
    <property type="entry name" value="Replication_gene_A-like"/>
</dbReference>
<comment type="function">
    <text evidence="1">Possible endonuclease which induces a single-strand cut and initiates DNA replication.</text>
</comment>
<reference evidence="9 10" key="1">
    <citation type="submission" date="2010-01" db="EMBL/GenBank/DDBJ databases">
        <title>The Genome Sequence of Escherichia coli M605.</title>
        <authorList>
            <consortium name="The Broad Institute Genome Sequencing Platform"/>
            <consortium name="The Broad Institute Genome Sequencing Center for Infectious Disease"/>
            <person name="Feldgarden M."/>
            <person name="Gordon D.M."/>
            <person name="Johnson J.R."/>
            <person name="Johnston B.D."/>
            <person name="Young S."/>
            <person name="Zeng Q."/>
            <person name="Koehrsen M."/>
            <person name="Alvarado L."/>
            <person name="Berlin A.M."/>
            <person name="Borenstein D."/>
            <person name="Chapman S.B."/>
            <person name="Chen Z."/>
            <person name="Engels R."/>
            <person name="Freedman E."/>
            <person name="Gellesch M."/>
            <person name="Goldberg J."/>
            <person name="Griggs A."/>
            <person name="Gujja S."/>
            <person name="Heilman E.R."/>
            <person name="Heiman D.I."/>
            <person name="Hepburn T.A."/>
            <person name="Howarth C."/>
            <person name="Jen D."/>
            <person name="Larson L."/>
            <person name="Lewis B."/>
            <person name="Mehta T."/>
            <person name="Park D."/>
            <person name="Pearson M."/>
            <person name="Richards J."/>
            <person name="Roberts A."/>
            <person name="Saif S."/>
            <person name="Shea T.D."/>
            <person name="Shenoy N."/>
            <person name="Sisk P."/>
            <person name="Stolte C."/>
            <person name="Sykes S.N."/>
            <person name="Walk T."/>
            <person name="White J."/>
            <person name="Yandava C."/>
            <person name="Haas B."/>
            <person name="Henn M.R."/>
            <person name="Nusbaum C."/>
            <person name="Birren B."/>
        </authorList>
    </citation>
    <scope>NUCLEOTIDE SEQUENCE [LARGE SCALE GENOMIC DNA]</scope>
    <source>
        <strain evidence="9 10">M605</strain>
    </source>
</reference>
<feature type="domain" description="Replication gene A protein-like" evidence="8">
    <location>
        <begin position="200"/>
        <end position="458"/>
    </location>
</feature>
<keyword evidence="6" id="KW-0378">Hydrolase</keyword>